<dbReference type="Pfam" id="PF00646">
    <property type="entry name" value="F-box"/>
    <property type="match status" value="1"/>
</dbReference>
<feature type="domain" description="F-box" evidence="2">
    <location>
        <begin position="61"/>
        <end position="110"/>
    </location>
</feature>
<dbReference type="AlphaFoldDB" id="A8P9W3"/>
<sequence length="679" mass="77488">MSNTRLSYIPSVMHALTDTPATVFQGNQKLDLALGAPPSRAREPKEAPKAARGKNRSSRAYELFLWMPAEVLLEILGKVDPADLLQLARTSWGLRGILMSKRSSPIWKTSLASVEGLPPCPEDLDLPQWVELVFGKSCHFCHRNVRAKTVWELRFRGCTNCLKERFTVSTMEKGVALGYMAGAPSLTFGSKYRRSRDGWYHGDTYEKWKAEYNAIPDHSELQKTAWVAGKASWMHRRNLHAVQCINWVEARESARRNVLEAVKRERMDDILSRLNGKGFSKEIDALRDRVEFWTDIRQFLKEDVTDRMWTDVGASVVACAKLHQSEILRQRRKSVFESRMKLLTELHRKCHLAQPINDFFLSYGDLFLTPEVSQVIDRADVYQELTLVDFDHVVANISLIAARWVSETKGKLLSVLQQQLPTEVRNRLPENSTLSESSLDLAIATFHCGRCLPATPIPGPKPMNHLHALAHTPLFTRNGQDGSGLPLDLVHFLVGVPMNEERRWMPWGAMCNFQVDRRLAVRTASFVENFGRDPATTTFQELNDLDEIFECTVCSTLSKGRLMLDWRLAILHECDPGWLIRVDPRTASIVRARMEEERIAERVKLLDLGYSYISGDRPSLVCVHCRYSADTGIDIREHLEQKHGITEPSDNDVKEFLGTRKLALRKPYRYWKFGSSSLL</sequence>
<evidence type="ECO:0000259" key="2">
    <source>
        <dbReference type="PROSITE" id="PS50181"/>
    </source>
</evidence>
<dbReference type="SMART" id="SM00256">
    <property type="entry name" value="FBOX"/>
    <property type="match status" value="1"/>
</dbReference>
<name>A8P9W3_COPC7</name>
<organism evidence="3 4">
    <name type="scientific">Coprinopsis cinerea (strain Okayama-7 / 130 / ATCC MYA-4618 / FGSC 9003)</name>
    <name type="common">Inky cap fungus</name>
    <name type="synonym">Hormographiella aspergillata</name>
    <dbReference type="NCBI Taxonomy" id="240176"/>
    <lineage>
        <taxon>Eukaryota</taxon>
        <taxon>Fungi</taxon>
        <taxon>Dikarya</taxon>
        <taxon>Basidiomycota</taxon>
        <taxon>Agaricomycotina</taxon>
        <taxon>Agaricomycetes</taxon>
        <taxon>Agaricomycetidae</taxon>
        <taxon>Agaricales</taxon>
        <taxon>Agaricineae</taxon>
        <taxon>Psathyrellaceae</taxon>
        <taxon>Coprinopsis</taxon>
    </lineage>
</organism>
<reference evidence="3 4" key="1">
    <citation type="journal article" date="2010" name="Proc. Natl. Acad. Sci. U.S.A.">
        <title>Insights into evolution of multicellular fungi from the assembled chromosomes of the mushroom Coprinopsis cinerea (Coprinus cinereus).</title>
        <authorList>
            <person name="Stajich J.E."/>
            <person name="Wilke S.K."/>
            <person name="Ahren D."/>
            <person name="Au C.H."/>
            <person name="Birren B.W."/>
            <person name="Borodovsky M."/>
            <person name="Burns C."/>
            <person name="Canback B."/>
            <person name="Casselton L.A."/>
            <person name="Cheng C.K."/>
            <person name="Deng J."/>
            <person name="Dietrich F.S."/>
            <person name="Fargo D.C."/>
            <person name="Farman M.L."/>
            <person name="Gathman A.C."/>
            <person name="Goldberg J."/>
            <person name="Guigo R."/>
            <person name="Hoegger P.J."/>
            <person name="Hooker J.B."/>
            <person name="Huggins A."/>
            <person name="James T.Y."/>
            <person name="Kamada T."/>
            <person name="Kilaru S."/>
            <person name="Kodira C."/>
            <person name="Kues U."/>
            <person name="Kupfer D."/>
            <person name="Kwan H.S."/>
            <person name="Lomsadze A."/>
            <person name="Li W."/>
            <person name="Lilly W.W."/>
            <person name="Ma L.J."/>
            <person name="Mackey A.J."/>
            <person name="Manning G."/>
            <person name="Martin F."/>
            <person name="Muraguchi H."/>
            <person name="Natvig D.O."/>
            <person name="Palmerini H."/>
            <person name="Ramesh M.A."/>
            <person name="Rehmeyer C.J."/>
            <person name="Roe B.A."/>
            <person name="Shenoy N."/>
            <person name="Stanke M."/>
            <person name="Ter-Hovhannisyan V."/>
            <person name="Tunlid A."/>
            <person name="Velagapudi R."/>
            <person name="Vision T.J."/>
            <person name="Zeng Q."/>
            <person name="Zolan M.E."/>
            <person name="Pukkila P.J."/>
        </authorList>
    </citation>
    <scope>NUCLEOTIDE SEQUENCE [LARGE SCALE GENOMIC DNA]</scope>
    <source>
        <strain evidence="4">Okayama-7 / 130 / ATCC MYA-4618 / FGSC 9003</strain>
    </source>
</reference>
<evidence type="ECO:0000313" key="4">
    <source>
        <dbReference type="Proteomes" id="UP000001861"/>
    </source>
</evidence>
<dbReference type="PROSITE" id="PS50181">
    <property type="entry name" value="FBOX"/>
    <property type="match status" value="1"/>
</dbReference>
<dbReference type="CDD" id="cd09917">
    <property type="entry name" value="F-box_SF"/>
    <property type="match status" value="1"/>
</dbReference>
<evidence type="ECO:0000256" key="1">
    <source>
        <dbReference type="SAM" id="MobiDB-lite"/>
    </source>
</evidence>
<proteinExistence type="predicted"/>
<dbReference type="InParanoid" id="A8P9W3"/>
<gene>
    <name evidence="3" type="ORF">CC1G_09188</name>
</gene>
<dbReference type="OMA" id="MATHEEM"/>
<keyword evidence="4" id="KW-1185">Reference proteome</keyword>
<dbReference type="SUPFAM" id="SSF81383">
    <property type="entry name" value="F-box domain"/>
    <property type="match status" value="1"/>
</dbReference>
<dbReference type="RefSeq" id="XP_001839854.2">
    <property type="nucleotide sequence ID" value="XM_001839802.2"/>
</dbReference>
<protein>
    <recommendedName>
        <fullName evidence="2">F-box domain-containing protein</fullName>
    </recommendedName>
</protein>
<dbReference type="VEuPathDB" id="FungiDB:CC1G_09188"/>
<feature type="region of interest" description="Disordered" evidence="1">
    <location>
        <begin position="34"/>
        <end position="54"/>
    </location>
</feature>
<dbReference type="HOGENOM" id="CLU_010790_2_1_1"/>
<dbReference type="GeneID" id="6016476"/>
<dbReference type="Proteomes" id="UP000001861">
    <property type="component" value="Unassembled WGS sequence"/>
</dbReference>
<dbReference type="eggNOG" id="ENOG502SAM6">
    <property type="taxonomic scope" value="Eukaryota"/>
</dbReference>
<dbReference type="OrthoDB" id="2322499at2759"/>
<dbReference type="EMBL" id="AACS02000002">
    <property type="protein sequence ID" value="EAU82002.2"/>
    <property type="molecule type" value="Genomic_DNA"/>
</dbReference>
<feature type="compositionally biased region" description="Basic and acidic residues" evidence="1">
    <location>
        <begin position="40"/>
        <end position="49"/>
    </location>
</feature>
<dbReference type="InterPro" id="IPR036047">
    <property type="entry name" value="F-box-like_dom_sf"/>
</dbReference>
<dbReference type="InterPro" id="IPR001810">
    <property type="entry name" value="F-box_dom"/>
</dbReference>
<evidence type="ECO:0000313" key="3">
    <source>
        <dbReference type="EMBL" id="EAU82002.2"/>
    </source>
</evidence>
<dbReference type="KEGG" id="cci:CC1G_09188"/>
<comment type="caution">
    <text evidence="3">The sequence shown here is derived from an EMBL/GenBank/DDBJ whole genome shotgun (WGS) entry which is preliminary data.</text>
</comment>
<accession>A8P9W3</accession>